<keyword evidence="4 10" id="KW-0999">Mitochondrion inner membrane</keyword>
<dbReference type="GO" id="GO:0016491">
    <property type="term" value="F:oxidoreductase activity"/>
    <property type="evidence" value="ECO:0007669"/>
    <property type="project" value="UniProtKB-KW"/>
</dbReference>
<evidence type="ECO:0000256" key="4">
    <source>
        <dbReference type="ARBA" id="ARBA00022792"/>
    </source>
</evidence>
<evidence type="ECO:0000256" key="10">
    <source>
        <dbReference type="RuleBase" id="RU367145"/>
    </source>
</evidence>
<evidence type="ECO:0000256" key="3">
    <source>
        <dbReference type="ARBA" id="ARBA00022692"/>
    </source>
</evidence>
<dbReference type="CDD" id="cd00922">
    <property type="entry name" value="Cyt_c_Oxidase_IV"/>
    <property type="match status" value="1"/>
</dbReference>
<keyword evidence="7" id="KW-0560">Oxidoreductase</keyword>
<dbReference type="Pfam" id="PF02936">
    <property type="entry name" value="COX4"/>
    <property type="match status" value="1"/>
</dbReference>
<dbReference type="InterPro" id="IPR013288">
    <property type="entry name" value="Cyt_c_oxidase_su4"/>
</dbReference>
<sequence length="179" mass="20733">MFLIRAIPRVAASKINLLSRSCSASAGEREMIGCREVVGFGRNGSLQYVDRRDFPFPSIRFLAENPYLQALREKEKGDWNSLSIDEKKCLYRASFCQTFSEMSAPKGEWKCIVGWTLIWLSSAIWLAMYIKKFVLLPDLPPTFELERRQAQLQRMIDIGNNPVQGIASKWDYEKKDWKK</sequence>
<keyword evidence="3" id="KW-0812">Transmembrane</keyword>
<dbReference type="PANTHER" id="PTHR10707:SF10">
    <property type="entry name" value="CYTOCHROME C OXIDASE SUBUNIT 4"/>
    <property type="match status" value="1"/>
</dbReference>
<comment type="function">
    <text evidence="10">Component of the cytochrome c oxidase, the last enzyme in the mitochondrial electron transport chain which drives oxidative phosphorylation.</text>
</comment>
<accession>A0A1B6GJI5</accession>
<dbReference type="Gene3D" id="1.10.442.10">
    <property type="entry name" value="Cytochrome c oxidase subunit IV"/>
    <property type="match status" value="1"/>
</dbReference>
<dbReference type="InterPro" id="IPR004203">
    <property type="entry name" value="Cyt_c_oxidase_su4_fam"/>
</dbReference>
<evidence type="ECO:0000256" key="7">
    <source>
        <dbReference type="ARBA" id="ARBA00023002"/>
    </source>
</evidence>
<dbReference type="GO" id="GO:0045277">
    <property type="term" value="C:respiratory chain complex IV"/>
    <property type="evidence" value="ECO:0007669"/>
    <property type="project" value="InterPro"/>
</dbReference>
<evidence type="ECO:0000256" key="8">
    <source>
        <dbReference type="ARBA" id="ARBA00023128"/>
    </source>
</evidence>
<protein>
    <recommendedName>
        <fullName evidence="10">Cytochrome c oxidase subunit 4</fullName>
    </recommendedName>
</protein>
<evidence type="ECO:0000256" key="2">
    <source>
        <dbReference type="ARBA" id="ARBA00008135"/>
    </source>
</evidence>
<keyword evidence="6" id="KW-1133">Transmembrane helix</keyword>
<comment type="subunit">
    <text evidence="10">Component of the cytochrome c oxidase (complex IV, CIV), a multisubunit enzyme composed of 14 subunits.</text>
</comment>
<dbReference type="PRINTS" id="PR01873">
    <property type="entry name" value="CYTCOXIDASE4"/>
</dbReference>
<dbReference type="GO" id="GO:0006123">
    <property type="term" value="P:mitochondrial electron transport, cytochrome c to oxygen"/>
    <property type="evidence" value="ECO:0007669"/>
    <property type="project" value="InterPro"/>
</dbReference>
<dbReference type="GO" id="GO:0005743">
    <property type="term" value="C:mitochondrial inner membrane"/>
    <property type="evidence" value="ECO:0007669"/>
    <property type="project" value="UniProtKB-SubCell"/>
</dbReference>
<keyword evidence="9" id="KW-0472">Membrane</keyword>
<evidence type="ECO:0000256" key="9">
    <source>
        <dbReference type="ARBA" id="ARBA00023136"/>
    </source>
</evidence>
<dbReference type="AlphaFoldDB" id="A0A1B6GJI5"/>
<comment type="subcellular location">
    <subcellularLocation>
        <location evidence="1 10">Mitochondrion inner membrane</location>
        <topology evidence="1 10">Single-pass membrane protein</topology>
    </subcellularLocation>
</comment>
<keyword evidence="5" id="KW-0809">Transit peptide</keyword>
<keyword evidence="8 10" id="KW-0496">Mitochondrion</keyword>
<gene>
    <name evidence="11" type="ORF">g.12191</name>
</gene>
<dbReference type="FunFam" id="1.10.442.10:FF:000001">
    <property type="entry name" value="Cytochrome c oxidase subunit 4 isoform 1"/>
    <property type="match status" value="1"/>
</dbReference>
<reference evidence="11" key="1">
    <citation type="submission" date="2015-11" db="EMBL/GenBank/DDBJ databases">
        <title>De novo transcriptome assembly of four potential Pierce s Disease insect vectors from Arizona vineyards.</title>
        <authorList>
            <person name="Tassone E.E."/>
        </authorList>
    </citation>
    <scope>NUCLEOTIDE SEQUENCE</scope>
</reference>
<organism evidence="11">
    <name type="scientific">Cuerna arida</name>
    <dbReference type="NCBI Taxonomy" id="1464854"/>
    <lineage>
        <taxon>Eukaryota</taxon>
        <taxon>Metazoa</taxon>
        <taxon>Ecdysozoa</taxon>
        <taxon>Arthropoda</taxon>
        <taxon>Hexapoda</taxon>
        <taxon>Insecta</taxon>
        <taxon>Pterygota</taxon>
        <taxon>Neoptera</taxon>
        <taxon>Paraneoptera</taxon>
        <taxon>Hemiptera</taxon>
        <taxon>Auchenorrhyncha</taxon>
        <taxon>Membracoidea</taxon>
        <taxon>Cicadellidae</taxon>
        <taxon>Cicadellinae</taxon>
        <taxon>Proconiini</taxon>
        <taxon>Cuerna</taxon>
    </lineage>
</organism>
<comment type="pathway">
    <text evidence="10">Energy metabolism; oxidative phosphorylation.</text>
</comment>
<evidence type="ECO:0000256" key="6">
    <source>
        <dbReference type="ARBA" id="ARBA00022989"/>
    </source>
</evidence>
<dbReference type="InterPro" id="IPR036639">
    <property type="entry name" value="Cyt_c_oxidase_su4_sf"/>
</dbReference>
<evidence type="ECO:0000256" key="1">
    <source>
        <dbReference type="ARBA" id="ARBA00004434"/>
    </source>
</evidence>
<dbReference type="SUPFAM" id="SSF81406">
    <property type="entry name" value="Mitochondrial cytochrome c oxidase subunit IV"/>
    <property type="match status" value="1"/>
</dbReference>
<dbReference type="EMBL" id="GECZ01007182">
    <property type="protein sequence ID" value="JAS62587.1"/>
    <property type="molecule type" value="Transcribed_RNA"/>
</dbReference>
<evidence type="ECO:0000313" key="11">
    <source>
        <dbReference type="EMBL" id="JAS62587.1"/>
    </source>
</evidence>
<name>A0A1B6GJI5_9HEMI</name>
<proteinExistence type="inferred from homology"/>
<evidence type="ECO:0000256" key="5">
    <source>
        <dbReference type="ARBA" id="ARBA00022946"/>
    </source>
</evidence>
<dbReference type="PANTHER" id="PTHR10707">
    <property type="entry name" value="CYTOCHROME C OXIDASE SUBUNIT IV"/>
    <property type="match status" value="1"/>
</dbReference>
<comment type="similarity">
    <text evidence="2 10">Belongs to the cytochrome c oxidase IV family.</text>
</comment>
<dbReference type="UniPathway" id="UPA00705"/>